<proteinExistence type="inferred from homology"/>
<evidence type="ECO:0008006" key="14">
    <source>
        <dbReference type="Google" id="ProtNLM"/>
    </source>
</evidence>
<gene>
    <name evidence="12" type="ORF">CLODIP_2_CD04521</name>
</gene>
<accession>A0A8S1DIE3</accession>
<evidence type="ECO:0000256" key="6">
    <source>
        <dbReference type="ARBA" id="ARBA00022989"/>
    </source>
</evidence>
<keyword evidence="5" id="KW-0276">Fatty acid metabolism</keyword>
<dbReference type="GO" id="GO:0005506">
    <property type="term" value="F:iron ion binding"/>
    <property type="evidence" value="ECO:0007669"/>
    <property type="project" value="TreeGrafter"/>
</dbReference>
<evidence type="ECO:0000256" key="11">
    <source>
        <dbReference type="SAM" id="MobiDB-lite"/>
    </source>
</evidence>
<keyword evidence="9" id="KW-0472">Membrane</keyword>
<dbReference type="PANTHER" id="PTHR11351:SF31">
    <property type="entry name" value="DESATURASE 1, ISOFORM A-RELATED"/>
    <property type="match status" value="1"/>
</dbReference>
<sequence length="137" mass="15489">MRYVLSLNATWLVNSAAHMWGNRPYDKGISPTENRSVAIAAFGEGWHNYHHVFPWDYKAAELGDYSMNLTTEFIDLCAQLGLAYDLKSVPESLVRRRALRTGEGSWLDHHHPDQPALWGWGDTDMSPEDAADLSNSK</sequence>
<dbReference type="GO" id="GO:0006636">
    <property type="term" value="P:unsaturated fatty acid biosynthetic process"/>
    <property type="evidence" value="ECO:0007669"/>
    <property type="project" value="TreeGrafter"/>
</dbReference>
<evidence type="ECO:0000256" key="10">
    <source>
        <dbReference type="ARBA" id="ARBA00023160"/>
    </source>
</evidence>
<evidence type="ECO:0000256" key="4">
    <source>
        <dbReference type="ARBA" id="ARBA00022692"/>
    </source>
</evidence>
<dbReference type="AlphaFoldDB" id="A0A8S1DIE3"/>
<comment type="similarity">
    <text evidence="2">Belongs to the fatty acid desaturase type 1 family.</text>
</comment>
<dbReference type="EMBL" id="CADEPI010000207">
    <property type="protein sequence ID" value="CAB3380400.1"/>
    <property type="molecule type" value="Genomic_DNA"/>
</dbReference>
<dbReference type="PANTHER" id="PTHR11351">
    <property type="entry name" value="ACYL-COA DESATURASE"/>
    <property type="match status" value="1"/>
</dbReference>
<keyword evidence="3" id="KW-0444">Lipid biosynthesis</keyword>
<evidence type="ECO:0000256" key="7">
    <source>
        <dbReference type="ARBA" id="ARBA00023002"/>
    </source>
</evidence>
<comment type="subcellular location">
    <subcellularLocation>
        <location evidence="1">Membrane</location>
        <topology evidence="1">Multi-pass membrane protein</topology>
    </subcellularLocation>
</comment>
<evidence type="ECO:0000256" key="5">
    <source>
        <dbReference type="ARBA" id="ARBA00022832"/>
    </source>
</evidence>
<evidence type="ECO:0000256" key="2">
    <source>
        <dbReference type="ARBA" id="ARBA00009295"/>
    </source>
</evidence>
<dbReference type="GO" id="GO:0005789">
    <property type="term" value="C:endoplasmic reticulum membrane"/>
    <property type="evidence" value="ECO:0007669"/>
    <property type="project" value="TreeGrafter"/>
</dbReference>
<organism evidence="12 13">
    <name type="scientific">Cloeon dipterum</name>
    <dbReference type="NCBI Taxonomy" id="197152"/>
    <lineage>
        <taxon>Eukaryota</taxon>
        <taxon>Metazoa</taxon>
        <taxon>Ecdysozoa</taxon>
        <taxon>Arthropoda</taxon>
        <taxon>Hexapoda</taxon>
        <taxon>Insecta</taxon>
        <taxon>Pterygota</taxon>
        <taxon>Palaeoptera</taxon>
        <taxon>Ephemeroptera</taxon>
        <taxon>Pisciforma</taxon>
        <taxon>Baetidae</taxon>
        <taxon>Cloeon</taxon>
    </lineage>
</organism>
<dbReference type="CDD" id="cd03505">
    <property type="entry name" value="Delta9-FADS-like"/>
    <property type="match status" value="1"/>
</dbReference>
<evidence type="ECO:0000256" key="9">
    <source>
        <dbReference type="ARBA" id="ARBA00023136"/>
    </source>
</evidence>
<keyword evidence="6" id="KW-1133">Transmembrane helix</keyword>
<reference evidence="12 13" key="1">
    <citation type="submission" date="2020-04" db="EMBL/GenBank/DDBJ databases">
        <authorList>
            <person name="Alioto T."/>
            <person name="Alioto T."/>
            <person name="Gomez Garrido J."/>
        </authorList>
    </citation>
    <scope>NUCLEOTIDE SEQUENCE [LARGE SCALE GENOMIC DNA]</scope>
</reference>
<name>A0A8S1DIE3_9INSE</name>
<dbReference type="GO" id="GO:0004768">
    <property type="term" value="F:stearoyl-CoA 9-desaturase activity"/>
    <property type="evidence" value="ECO:0007669"/>
    <property type="project" value="TreeGrafter"/>
</dbReference>
<protein>
    <recommendedName>
        <fullName evidence="14">Fatty acid desaturase domain-containing protein</fullName>
    </recommendedName>
</protein>
<comment type="caution">
    <text evidence="12">The sequence shown here is derived from an EMBL/GenBank/DDBJ whole genome shotgun (WGS) entry which is preliminary data.</text>
</comment>
<keyword evidence="8" id="KW-0443">Lipid metabolism</keyword>
<dbReference type="InterPro" id="IPR015876">
    <property type="entry name" value="Acyl-CoA_DS"/>
</dbReference>
<evidence type="ECO:0000313" key="13">
    <source>
        <dbReference type="Proteomes" id="UP000494165"/>
    </source>
</evidence>
<evidence type="ECO:0000313" key="12">
    <source>
        <dbReference type="EMBL" id="CAB3380400.1"/>
    </source>
</evidence>
<keyword evidence="7" id="KW-0560">Oxidoreductase</keyword>
<evidence type="ECO:0000256" key="1">
    <source>
        <dbReference type="ARBA" id="ARBA00004141"/>
    </source>
</evidence>
<keyword evidence="4" id="KW-0812">Transmembrane</keyword>
<feature type="region of interest" description="Disordered" evidence="11">
    <location>
        <begin position="118"/>
        <end position="137"/>
    </location>
</feature>
<evidence type="ECO:0000256" key="3">
    <source>
        <dbReference type="ARBA" id="ARBA00022516"/>
    </source>
</evidence>
<dbReference type="OrthoDB" id="10260134at2759"/>
<dbReference type="Proteomes" id="UP000494165">
    <property type="component" value="Unassembled WGS sequence"/>
</dbReference>
<keyword evidence="13" id="KW-1185">Reference proteome</keyword>
<evidence type="ECO:0000256" key="8">
    <source>
        <dbReference type="ARBA" id="ARBA00023098"/>
    </source>
</evidence>
<keyword evidence="10" id="KW-0275">Fatty acid biosynthesis</keyword>